<dbReference type="AlphaFoldDB" id="A0AA38CNJ4"/>
<dbReference type="InterPro" id="IPR012337">
    <property type="entry name" value="RNaseH-like_sf"/>
</dbReference>
<proteinExistence type="predicted"/>
<dbReference type="CDD" id="cd01647">
    <property type="entry name" value="RT_LTR"/>
    <property type="match status" value="1"/>
</dbReference>
<evidence type="ECO:0000313" key="2">
    <source>
        <dbReference type="EMBL" id="KAH9299884.1"/>
    </source>
</evidence>
<reference evidence="2 3" key="1">
    <citation type="journal article" date="2021" name="Nat. Plants">
        <title>The Taxus genome provides insights into paclitaxel biosynthesis.</title>
        <authorList>
            <person name="Xiong X."/>
            <person name="Gou J."/>
            <person name="Liao Q."/>
            <person name="Li Y."/>
            <person name="Zhou Q."/>
            <person name="Bi G."/>
            <person name="Li C."/>
            <person name="Du R."/>
            <person name="Wang X."/>
            <person name="Sun T."/>
            <person name="Guo L."/>
            <person name="Liang H."/>
            <person name="Lu P."/>
            <person name="Wu Y."/>
            <person name="Zhang Z."/>
            <person name="Ro D.K."/>
            <person name="Shang Y."/>
            <person name="Huang S."/>
            <person name="Yan J."/>
        </authorList>
    </citation>
    <scope>NUCLEOTIDE SEQUENCE [LARGE SCALE GENOMIC DNA]</scope>
    <source>
        <strain evidence="2">Ta-2019</strain>
    </source>
</reference>
<dbReference type="Proteomes" id="UP000824469">
    <property type="component" value="Unassembled WGS sequence"/>
</dbReference>
<dbReference type="FunFam" id="3.30.70.270:FF:000020">
    <property type="entry name" value="Transposon Tf2-6 polyprotein-like Protein"/>
    <property type="match status" value="1"/>
</dbReference>
<dbReference type="GO" id="GO:0004523">
    <property type="term" value="F:RNA-DNA hybrid ribonuclease activity"/>
    <property type="evidence" value="ECO:0007669"/>
    <property type="project" value="InterPro"/>
</dbReference>
<name>A0AA38CNJ4_TAXCH</name>
<keyword evidence="3" id="KW-1185">Reference proteome</keyword>
<protein>
    <recommendedName>
        <fullName evidence="1">Reverse transcriptase domain-containing protein</fullName>
    </recommendedName>
</protein>
<evidence type="ECO:0000313" key="3">
    <source>
        <dbReference type="Proteomes" id="UP000824469"/>
    </source>
</evidence>
<dbReference type="SUPFAM" id="SSF53098">
    <property type="entry name" value="Ribonuclease H-like"/>
    <property type="match status" value="1"/>
</dbReference>
<gene>
    <name evidence="2" type="ORF">KI387_044107</name>
</gene>
<dbReference type="InterPro" id="IPR002156">
    <property type="entry name" value="RNaseH_domain"/>
</dbReference>
<comment type="caution">
    <text evidence="2">The sequence shown here is derived from an EMBL/GenBank/DDBJ whole genome shotgun (WGS) entry which is preliminary data.</text>
</comment>
<dbReference type="InterPro" id="IPR043128">
    <property type="entry name" value="Rev_trsase/Diguanyl_cyclase"/>
</dbReference>
<feature type="domain" description="Reverse transcriptase" evidence="1">
    <location>
        <begin position="231"/>
        <end position="410"/>
    </location>
</feature>
<dbReference type="SUPFAM" id="SSF56672">
    <property type="entry name" value="DNA/RNA polymerases"/>
    <property type="match status" value="1"/>
</dbReference>
<dbReference type="CDD" id="cd09279">
    <property type="entry name" value="RNase_HI_like"/>
    <property type="match status" value="1"/>
</dbReference>
<dbReference type="InterPro" id="IPR043502">
    <property type="entry name" value="DNA/RNA_pol_sf"/>
</dbReference>
<dbReference type="EMBL" id="JAHRHJ020000010">
    <property type="protein sequence ID" value="KAH9299884.1"/>
    <property type="molecule type" value="Genomic_DNA"/>
</dbReference>
<dbReference type="PANTHER" id="PTHR37984">
    <property type="entry name" value="PROTEIN CBG26694"/>
    <property type="match status" value="1"/>
</dbReference>
<organism evidence="2 3">
    <name type="scientific">Taxus chinensis</name>
    <name type="common">Chinese yew</name>
    <name type="synonym">Taxus wallichiana var. chinensis</name>
    <dbReference type="NCBI Taxonomy" id="29808"/>
    <lineage>
        <taxon>Eukaryota</taxon>
        <taxon>Viridiplantae</taxon>
        <taxon>Streptophyta</taxon>
        <taxon>Embryophyta</taxon>
        <taxon>Tracheophyta</taxon>
        <taxon>Spermatophyta</taxon>
        <taxon>Pinopsida</taxon>
        <taxon>Pinidae</taxon>
        <taxon>Conifers II</taxon>
        <taxon>Cupressales</taxon>
        <taxon>Taxaceae</taxon>
        <taxon>Taxus</taxon>
    </lineage>
</organism>
<dbReference type="Pfam" id="PF00078">
    <property type="entry name" value="RVT_1"/>
    <property type="match status" value="1"/>
</dbReference>
<dbReference type="PROSITE" id="PS50878">
    <property type="entry name" value="RT_POL"/>
    <property type="match status" value="1"/>
</dbReference>
<dbReference type="Gene3D" id="3.30.70.270">
    <property type="match status" value="2"/>
</dbReference>
<sequence>MLISPQGVRYYSAFRFQFACSNNTAEYEALVQGMHWAIKKKIKNLQVFGDSELIVNQVKGQHATKNYLLRCYKNRVWDLMEYFEGFGIKSIPRKENQVADRLAAVGAAFDIVESIQQDKQIIHFLQEEAEFSAKNQEKLEQQYGDQVVQLRTNKLPKGLITLESIFNPNDQLRKEKSNIQVKREDSVSILVEENKPLQIGKMTTDQERYEFVQLCQEFPDVFAWSYEDLKGFNPNLAQHTIELDPNTKPVRKKSGEIRLCVDFRDLNRVSLNEHYPLPSMEKILQVVAGSERFSLLDGCSGYNQIMVKEEDQFKTAFTTKWGTFAYRKMPFGLSNTGATFQRAMDMAFKGLINNVVLIYLDDITVFSKNAADHLSHLRQVFMRCRRFGVSLNPRKCIFLTHEGKLLGHIVSKEGLAIDPERVEAIRALPLPSHKKALQSFLGRINFVQKFVLDFAALVKPITKMLKKSMAFKWTAEGKESFEAIKEAIS</sequence>
<dbReference type="PANTHER" id="PTHR37984:SF5">
    <property type="entry name" value="PROTEIN NYNRIN-LIKE"/>
    <property type="match status" value="1"/>
</dbReference>
<dbReference type="InterPro" id="IPR036397">
    <property type="entry name" value="RNaseH_sf"/>
</dbReference>
<accession>A0AA38CNJ4</accession>
<dbReference type="Gene3D" id="3.10.10.10">
    <property type="entry name" value="HIV Type 1 Reverse Transcriptase, subunit A, domain 1"/>
    <property type="match status" value="1"/>
</dbReference>
<dbReference type="GO" id="GO:0003676">
    <property type="term" value="F:nucleic acid binding"/>
    <property type="evidence" value="ECO:0007669"/>
    <property type="project" value="InterPro"/>
</dbReference>
<dbReference type="InterPro" id="IPR000477">
    <property type="entry name" value="RT_dom"/>
</dbReference>
<dbReference type="InterPro" id="IPR050951">
    <property type="entry name" value="Retrovirus_Pol_polyprotein"/>
</dbReference>
<dbReference type="Gene3D" id="3.30.420.10">
    <property type="entry name" value="Ribonuclease H-like superfamily/Ribonuclease H"/>
    <property type="match status" value="1"/>
</dbReference>
<dbReference type="Pfam" id="PF13456">
    <property type="entry name" value="RVT_3"/>
    <property type="match status" value="1"/>
</dbReference>
<evidence type="ECO:0000259" key="1">
    <source>
        <dbReference type="PROSITE" id="PS50878"/>
    </source>
</evidence>